<dbReference type="NCBIfam" id="TIGR00756">
    <property type="entry name" value="PPR"/>
    <property type="match status" value="15"/>
</dbReference>
<reference evidence="6" key="1">
    <citation type="submission" date="2022-04" db="EMBL/GenBank/DDBJ databases">
        <title>Carnegiea gigantea Genome sequencing and assembly v2.</title>
        <authorList>
            <person name="Copetti D."/>
            <person name="Sanderson M.J."/>
            <person name="Burquez A."/>
            <person name="Wojciechowski M.F."/>
        </authorList>
    </citation>
    <scope>NUCLEOTIDE SEQUENCE</scope>
    <source>
        <strain evidence="6">SGP5-SGP5p</strain>
        <tissue evidence="6">Aerial part</tissue>
    </source>
</reference>
<feature type="repeat" description="PPR" evidence="3">
    <location>
        <begin position="793"/>
        <end position="827"/>
    </location>
</feature>
<dbReference type="AlphaFoldDB" id="A0A9Q1KT31"/>
<comment type="similarity">
    <text evidence="1">Belongs to the PPR family. P subfamily.</text>
</comment>
<feature type="repeat" description="PPR" evidence="3">
    <location>
        <begin position="968"/>
        <end position="1002"/>
    </location>
</feature>
<feature type="repeat" description="PPR" evidence="3">
    <location>
        <begin position="688"/>
        <end position="722"/>
    </location>
</feature>
<sequence length="1166" mass="132412">MVERRVESREEGNYRDGAKIPSHIPPPPKPQDLYNIKPDNSNKSYDHVLLPQNTKINHPIQPLETLALSPSDFLHRAATLEHLEPTILASLDHTPFKLIETLKDLKELALVLETVDEFGVDLKHNQYRSFQGMTCLMHIPTRTKDFVMDTQKLHASIGPYLREPFKDSKKRKACNDILWLQHDFRIYVCNLFDTMLASRVPGLERSSLAYLLKYYCGVSSNKEYQTSDWRICSLPKEMIKYAREDTHYLLYIYDLIMITLVSRSNTRVLSYESDMRVALPLKYKDKYYLLLKVYKKSFKDVEGIKDAKVNVSQHGVARELYKWMDKMARVDEYHLSTTDPPFSMDPIYGPLISVSTYHFSSLSSSLPSKSPLTRLSHAFQEGKFTSLLQSNYVNQTLFFLRSKPTSAIRFFDWSENVLGYSHTLCSHCALLHILLFHRLFGPAQQVFDKMLLRFLELDVFSALCDGFGRYSSNPNTVCSFLLAGYCRNGRFDKGIDAFLRMSKTGIDVAPYALRSMLDSLIGSRCIQGIVSILDEVCGHSGKMLKQGFNLYEFVAMSLVNGHLFELALNFHRKMIDRGLVPVVVDCNKVLKVLRNEENSLEAASQFFNTMLEVGPSPNLVTFSTLIDSYCKAKRLDEAFKLYHLMMARGISPDLIVYSILIDGLFKDGKLEVGSCLLSEALEKGIKLDSVVFGSIMDAYVKVGNLEKLIEVCNRMLSEGIPSSVVTCGILINGLCQGGHVLEACGVFGEYVKRGLEPSVLSYSSLIDGFCKLGNLKEAFIWYKKMVENGHVPDLVIYSIIINGLSKQGRMHEALQLFFQAAMMGIQLNVYTFNALIDGYCRLCQMRPMMKLYSLMQDRNILPDAVTYTSLLKALAARGKLEKALALFFQILKQSISLDAIAYCTLMDSFCWQNKLKAVVWLFQLMLRNKVSPDIATYNVLLRSLFKDCRFEEAMNLFQELSTHGPEPDIVTYNTVIYGYCLSDKLNEAIQLYETLSDRPVRRTAITFTILINALCKKGRLNEAVLMFRRVLDEGIEPNVVTYSCLVDGYFKFHSMESAFELFEEMPRNKIDPNIVSFSILMDGLCQKGLIEAALSTFDSAINRGLLPDVVAYTVLIHGCCRVGRIAEAKILYRRLLVEGVVPDQVLERVVAEYHLGAQSRKLQATV</sequence>
<dbReference type="PROSITE" id="PS51375">
    <property type="entry name" value="PPR"/>
    <property type="match status" value="16"/>
</dbReference>
<dbReference type="OrthoDB" id="185373at2759"/>
<proteinExistence type="inferred from homology"/>
<evidence type="ECO:0000256" key="2">
    <source>
        <dbReference type="ARBA" id="ARBA00022737"/>
    </source>
</evidence>
<feature type="repeat" description="PPR" evidence="3">
    <location>
        <begin position="618"/>
        <end position="652"/>
    </location>
</feature>
<feature type="compositionally biased region" description="Basic and acidic residues" evidence="4">
    <location>
        <begin position="1"/>
        <end position="18"/>
    </location>
</feature>
<keyword evidence="2" id="KW-0677">Repeat</keyword>
<feature type="repeat" description="PPR" evidence="3">
    <location>
        <begin position="1038"/>
        <end position="1072"/>
    </location>
</feature>
<dbReference type="SMART" id="SM00474">
    <property type="entry name" value="35EXOc"/>
    <property type="match status" value="1"/>
</dbReference>
<dbReference type="Pfam" id="PF01612">
    <property type="entry name" value="DNA_pol_A_exo1"/>
    <property type="match status" value="1"/>
</dbReference>
<feature type="repeat" description="PPR" evidence="3">
    <location>
        <begin position="1073"/>
        <end position="1107"/>
    </location>
</feature>
<dbReference type="InterPro" id="IPR002885">
    <property type="entry name" value="PPR_rpt"/>
</dbReference>
<evidence type="ECO:0000256" key="4">
    <source>
        <dbReference type="SAM" id="MobiDB-lite"/>
    </source>
</evidence>
<evidence type="ECO:0000313" key="6">
    <source>
        <dbReference type="EMBL" id="KAJ8448383.1"/>
    </source>
</evidence>
<dbReference type="InterPro" id="IPR012337">
    <property type="entry name" value="RNaseH-like_sf"/>
</dbReference>
<feature type="repeat" description="PPR" evidence="3">
    <location>
        <begin position="723"/>
        <end position="757"/>
    </location>
</feature>
<evidence type="ECO:0000256" key="1">
    <source>
        <dbReference type="ARBA" id="ARBA00007626"/>
    </source>
</evidence>
<feature type="repeat" description="PPR" evidence="3">
    <location>
        <begin position="758"/>
        <end position="792"/>
    </location>
</feature>
<dbReference type="Proteomes" id="UP001153076">
    <property type="component" value="Unassembled WGS sequence"/>
</dbReference>
<feature type="region of interest" description="Disordered" evidence="4">
    <location>
        <begin position="1"/>
        <end position="38"/>
    </location>
</feature>
<organism evidence="6 7">
    <name type="scientific">Carnegiea gigantea</name>
    <dbReference type="NCBI Taxonomy" id="171969"/>
    <lineage>
        <taxon>Eukaryota</taxon>
        <taxon>Viridiplantae</taxon>
        <taxon>Streptophyta</taxon>
        <taxon>Embryophyta</taxon>
        <taxon>Tracheophyta</taxon>
        <taxon>Spermatophyta</taxon>
        <taxon>Magnoliopsida</taxon>
        <taxon>eudicotyledons</taxon>
        <taxon>Gunneridae</taxon>
        <taxon>Pentapetalae</taxon>
        <taxon>Caryophyllales</taxon>
        <taxon>Cactineae</taxon>
        <taxon>Cactaceae</taxon>
        <taxon>Cactoideae</taxon>
        <taxon>Echinocereeae</taxon>
        <taxon>Carnegiea</taxon>
    </lineage>
</organism>
<feature type="repeat" description="PPR" evidence="3">
    <location>
        <begin position="898"/>
        <end position="932"/>
    </location>
</feature>
<dbReference type="GO" id="GO:0006396">
    <property type="term" value="P:RNA processing"/>
    <property type="evidence" value="ECO:0007669"/>
    <property type="project" value="TreeGrafter"/>
</dbReference>
<dbReference type="InterPro" id="IPR036397">
    <property type="entry name" value="RNaseH_sf"/>
</dbReference>
<dbReference type="Pfam" id="PF12854">
    <property type="entry name" value="PPR_1"/>
    <property type="match status" value="2"/>
</dbReference>
<feature type="repeat" description="PPR" evidence="3">
    <location>
        <begin position="863"/>
        <end position="897"/>
    </location>
</feature>
<evidence type="ECO:0000256" key="3">
    <source>
        <dbReference type="PROSITE-ProRule" id="PRU00708"/>
    </source>
</evidence>
<feature type="repeat" description="PPR" evidence="3">
    <location>
        <begin position="933"/>
        <end position="967"/>
    </location>
</feature>
<dbReference type="PANTHER" id="PTHR47934:SF27">
    <property type="entry name" value="PENTATRICOPEPTIDE REPEAT PROTEIN-RELATED"/>
    <property type="match status" value="1"/>
</dbReference>
<dbReference type="Pfam" id="PF01535">
    <property type="entry name" value="PPR"/>
    <property type="match status" value="2"/>
</dbReference>
<feature type="repeat" description="PPR" evidence="3">
    <location>
        <begin position="1003"/>
        <end position="1037"/>
    </location>
</feature>
<dbReference type="Gene3D" id="3.30.420.10">
    <property type="entry name" value="Ribonuclease H-like superfamily/Ribonuclease H"/>
    <property type="match status" value="1"/>
</dbReference>
<dbReference type="GO" id="GO:0003729">
    <property type="term" value="F:mRNA binding"/>
    <property type="evidence" value="ECO:0007669"/>
    <property type="project" value="TreeGrafter"/>
</dbReference>
<dbReference type="SUPFAM" id="SSF81901">
    <property type="entry name" value="HCP-like"/>
    <property type="match status" value="3"/>
</dbReference>
<dbReference type="GO" id="GO:0005739">
    <property type="term" value="C:mitochondrion"/>
    <property type="evidence" value="ECO:0007669"/>
    <property type="project" value="TreeGrafter"/>
</dbReference>
<dbReference type="GO" id="GO:0007005">
    <property type="term" value="P:mitochondrion organization"/>
    <property type="evidence" value="ECO:0007669"/>
    <property type="project" value="TreeGrafter"/>
</dbReference>
<feature type="repeat" description="PPR" evidence="3">
    <location>
        <begin position="1108"/>
        <end position="1142"/>
    </location>
</feature>
<dbReference type="SUPFAM" id="SSF53098">
    <property type="entry name" value="Ribonuclease H-like"/>
    <property type="match status" value="1"/>
</dbReference>
<dbReference type="GO" id="GO:0008408">
    <property type="term" value="F:3'-5' exonuclease activity"/>
    <property type="evidence" value="ECO:0007669"/>
    <property type="project" value="InterPro"/>
</dbReference>
<keyword evidence="7" id="KW-1185">Reference proteome</keyword>
<name>A0A9Q1KT31_9CARY</name>
<dbReference type="EMBL" id="JAKOGI010000030">
    <property type="protein sequence ID" value="KAJ8448383.1"/>
    <property type="molecule type" value="Genomic_DNA"/>
</dbReference>
<feature type="repeat" description="PPR" evidence="3">
    <location>
        <begin position="653"/>
        <end position="687"/>
    </location>
</feature>
<dbReference type="InterPro" id="IPR011990">
    <property type="entry name" value="TPR-like_helical_dom_sf"/>
</dbReference>
<dbReference type="Gene3D" id="1.25.40.10">
    <property type="entry name" value="Tetratricopeptide repeat domain"/>
    <property type="match status" value="6"/>
</dbReference>
<dbReference type="Pfam" id="PF13041">
    <property type="entry name" value="PPR_2"/>
    <property type="match status" value="6"/>
</dbReference>
<evidence type="ECO:0000259" key="5">
    <source>
        <dbReference type="SMART" id="SM00474"/>
    </source>
</evidence>
<gene>
    <name evidence="6" type="ORF">Cgig2_022011</name>
</gene>
<evidence type="ECO:0000313" key="7">
    <source>
        <dbReference type="Proteomes" id="UP001153076"/>
    </source>
</evidence>
<dbReference type="InterPro" id="IPR051114">
    <property type="entry name" value="Mito_RNA_Proc_CCM1"/>
</dbReference>
<dbReference type="InterPro" id="IPR002562">
    <property type="entry name" value="3'-5'_exonuclease_dom"/>
</dbReference>
<feature type="domain" description="3'-5' exonuclease" evidence="5">
    <location>
        <begin position="99"/>
        <end position="261"/>
    </location>
</feature>
<comment type="caution">
    <text evidence="6">The sequence shown here is derived from an EMBL/GenBank/DDBJ whole genome shotgun (WGS) entry which is preliminary data.</text>
</comment>
<accession>A0A9Q1KT31</accession>
<dbReference type="PANTHER" id="PTHR47934">
    <property type="entry name" value="PENTATRICOPEPTIDE REPEAT-CONTAINING PROTEIN PET309, MITOCHONDRIAL"/>
    <property type="match status" value="1"/>
</dbReference>
<feature type="repeat" description="PPR" evidence="3">
    <location>
        <begin position="828"/>
        <end position="862"/>
    </location>
</feature>
<feature type="repeat" description="PPR" evidence="3">
    <location>
        <begin position="474"/>
        <end position="508"/>
    </location>
</feature>
<protein>
    <recommendedName>
        <fullName evidence="5">3'-5' exonuclease domain-containing protein</fullName>
    </recommendedName>
</protein>